<organism evidence="1 2">
    <name type="scientific">Xenorhabdus nematophila (strain ATCC 19061 / DSM 3370 / CCUG 14189 / LMG 1036 / NCIMB 9965 / AN6)</name>
    <dbReference type="NCBI Taxonomy" id="406817"/>
    <lineage>
        <taxon>Bacteria</taxon>
        <taxon>Pseudomonadati</taxon>
        <taxon>Pseudomonadota</taxon>
        <taxon>Gammaproteobacteria</taxon>
        <taxon>Enterobacterales</taxon>
        <taxon>Morganellaceae</taxon>
        <taxon>Xenorhabdus</taxon>
    </lineage>
</organism>
<reference evidence="1 2" key="1">
    <citation type="journal article" date="2011" name="PLoS ONE">
        <title>The entomopathogenic bacterial endosymbionts xenorhabdus and photorhabdus: convergent lifestyles from divergent genomes.</title>
        <authorList>
            <person name="Chaston J.M."/>
            <person name="Suen G."/>
            <person name="Tucker S.L."/>
            <person name="Andersen A.W."/>
            <person name="Bhasin A."/>
            <person name="Bode E."/>
            <person name="Bode H.B."/>
            <person name="Brachmann A.O."/>
            <person name="Cowles C.E."/>
            <person name="Cowles K.N."/>
            <person name="Darby C."/>
            <person name="de Leon L."/>
            <person name="Drace K."/>
            <person name="Du Z."/>
            <person name="Givaudan A."/>
            <person name="Herbert Tran E.E."/>
            <person name="Jewell K.A."/>
            <person name="Knack J.J."/>
            <person name="Krasomil-Osterfeld K.C."/>
            <person name="Kukor R."/>
            <person name="Lanois A."/>
            <person name="Latreille P."/>
            <person name="Leimgruber N.K."/>
            <person name="Lipke C.M."/>
            <person name="Liu R."/>
            <person name="Lu X."/>
            <person name="Martens E.C."/>
            <person name="Marri P.R."/>
            <person name="Medigue C."/>
            <person name="Menard M.L."/>
            <person name="Miller N.M."/>
            <person name="Morales-Soto N."/>
            <person name="Norton S."/>
            <person name="Ogier J.C."/>
            <person name="Orchard S.S."/>
            <person name="Park D."/>
            <person name="Park Y."/>
            <person name="Qurollo B.A."/>
            <person name="Sugar D.R."/>
            <person name="Richards G.R."/>
            <person name="Rouy Z."/>
            <person name="Slominski B."/>
            <person name="Slominski K."/>
            <person name="Snyder H."/>
            <person name="Tjaden B.C."/>
            <person name="van der Hoeven R."/>
            <person name="Welch R.D."/>
            <person name="Wheeler C."/>
            <person name="Xiang B."/>
            <person name="Barbazuk B."/>
            <person name="Gaudriault S."/>
            <person name="Goodner B."/>
            <person name="Slater S.C."/>
            <person name="Forst S."/>
            <person name="Goldman B.S."/>
            <person name="Goodrich-Blair H."/>
        </authorList>
    </citation>
    <scope>NUCLEOTIDE SEQUENCE [LARGE SCALE GENOMIC DNA]</scope>
    <source>
        <strain evidence="2">ATCC 19061 / DSM 3370 / CCUG 14189 / LMG 1036 / NCIMB 9965 / AN6</strain>
    </source>
</reference>
<dbReference type="Proteomes" id="UP000008075">
    <property type="component" value="Chromosome"/>
</dbReference>
<dbReference type="eggNOG" id="COG5301">
    <property type="taxonomic scope" value="Bacteria"/>
</dbReference>
<dbReference type="HOGENOM" id="CLU_1271873_0_0_6"/>
<gene>
    <name evidence="1" type="ordered locus">XNC1_1196</name>
</gene>
<evidence type="ECO:0000313" key="1">
    <source>
        <dbReference type="EMBL" id="CBJ89267.1"/>
    </source>
</evidence>
<dbReference type="EMBL" id="FN667742">
    <property type="protein sequence ID" value="CBJ89267.1"/>
    <property type="molecule type" value="Genomic_DNA"/>
</dbReference>
<proteinExistence type="predicted"/>
<keyword evidence="2" id="KW-1185">Reference proteome</keyword>
<name>D3V9M9_XENNA</name>
<dbReference type="GeneID" id="94018922"/>
<protein>
    <submittedName>
        <fullName evidence="1">Uncharacterized protein</fullName>
    </submittedName>
</protein>
<dbReference type="KEGG" id="xne:XNC1_1196"/>
<accession>D3V9M9</accession>
<evidence type="ECO:0000313" key="2">
    <source>
        <dbReference type="Proteomes" id="UP000008075"/>
    </source>
</evidence>
<dbReference type="AlphaFoldDB" id="D3V9M9"/>
<sequence length="217" mass="24413">METQDQARNAVPNSRKINGKSLANDVTLNAGDVGAYDREEVNQKFQPLGNYPPAGYSYSKEEANNRYQSKGNYAPTGNYAVRGECYTRGESDGRYQSRGNYQPAGNYAVRGECYTRGESDNRYLQSNAGTRRTQEKVVWTGRVQDRGTMDCTESIAGCLVYVGVKNGQYLPLEVPVYRRVFSTQWPGSWWGRIEFIPPSTLVWQDGSQIMNQVVLSK</sequence>
<dbReference type="RefSeq" id="WP_013183709.1">
    <property type="nucleotide sequence ID" value="NC_014228.1"/>
</dbReference>